<evidence type="ECO:0000313" key="2">
    <source>
        <dbReference type="Proteomes" id="UP000463883"/>
    </source>
</evidence>
<dbReference type="Proteomes" id="UP000463883">
    <property type="component" value="Chromosome"/>
</dbReference>
<dbReference type="KEGG" id="amic:Ami3637_11695"/>
<protein>
    <submittedName>
        <fullName evidence="1">D-alanyl-lipoteichoic acid biosynthesis protein DltD</fullName>
    </submittedName>
</protein>
<dbReference type="PANTHER" id="PTHR40039">
    <property type="entry name" value="PROTEIN DLTD"/>
    <property type="match status" value="1"/>
</dbReference>
<gene>
    <name evidence="1" type="primary">dltD</name>
    <name evidence="1" type="ORF">Ami3637_11695</name>
</gene>
<dbReference type="NCBIfam" id="TIGR04092">
    <property type="entry name" value="LTA_DltD"/>
    <property type="match status" value="1"/>
</dbReference>
<dbReference type="RefSeq" id="WP_162362746.1">
    <property type="nucleotide sequence ID" value="NZ_CP047591.1"/>
</dbReference>
<dbReference type="Pfam" id="PF04914">
    <property type="entry name" value="DltD"/>
    <property type="match status" value="1"/>
</dbReference>
<keyword evidence="2" id="KW-1185">Reference proteome</keyword>
<organism evidence="1 2">
    <name type="scientific">Aminipila terrae</name>
    <dbReference type="NCBI Taxonomy" id="2697030"/>
    <lineage>
        <taxon>Bacteria</taxon>
        <taxon>Bacillati</taxon>
        <taxon>Bacillota</taxon>
        <taxon>Clostridia</taxon>
        <taxon>Peptostreptococcales</taxon>
        <taxon>Anaerovoracaceae</taxon>
        <taxon>Aminipila</taxon>
    </lineage>
</organism>
<accession>A0A6P1ME62</accession>
<dbReference type="InterPro" id="IPR023896">
    <property type="entry name" value="LTA_DltD"/>
</dbReference>
<proteinExistence type="predicted"/>
<name>A0A6P1ME62_9FIRM</name>
<dbReference type="PANTHER" id="PTHR40039:SF1">
    <property type="entry name" value="PROTEIN DLTD"/>
    <property type="match status" value="1"/>
</dbReference>
<dbReference type="InterPro" id="IPR006998">
    <property type="entry name" value="DltD"/>
</dbReference>
<dbReference type="Gene3D" id="3.40.50.1110">
    <property type="entry name" value="SGNH hydrolase"/>
    <property type="match status" value="1"/>
</dbReference>
<dbReference type="AlphaFoldDB" id="A0A6P1ME62"/>
<sequence>MKKVKAFIIALMLFCFTVYGLHIYSIQAIALDNNAFSTWPNKAKFNSPDAIRANLNSNSIVVFGSSEFEHGQRTIYHPKAMFKDFQFNPMLIGAGYYQCLEHAITLGAVGNDIPTKKVVLLLSPSWFRKGGVVNTAFASRFSEGSYIEMLKNDKISPETKEYIKNRTEKLLQVDQSTLKRINVYNRVLMGDNASVMDDLSYHVYENYLLEKDRQGVIIQAKLFNLKSDQNKDNHDRQIDWGAYMDKAQAQGEKYNNNPFYMTPRGFMRAQYKLSGRISPNKKRVENCYVKSAEYDDFKCFLDLCKQLNVEPLIVALPVNGYYYDYSGFPAKTRTQYYEKIKAITKEYGVQMVDLSNEEFTKYFFEDGIHLGGKGWVTVNEVLYNFYNKNEEQPEV</sequence>
<dbReference type="InterPro" id="IPR036514">
    <property type="entry name" value="SGNH_hydro_sf"/>
</dbReference>
<evidence type="ECO:0000313" key="1">
    <source>
        <dbReference type="EMBL" id="QHI72979.1"/>
    </source>
</evidence>
<reference evidence="1 2" key="1">
    <citation type="submission" date="2020-01" db="EMBL/GenBank/DDBJ databases">
        <title>Genomic analysis of Aminipila sp. CBA3637.</title>
        <authorList>
            <person name="Kim Y.B."/>
            <person name="Roh S.W."/>
        </authorList>
    </citation>
    <scope>NUCLEOTIDE SEQUENCE [LARGE SCALE GENOMIC DNA]</scope>
    <source>
        <strain evidence="1 2">CBA3637</strain>
    </source>
</reference>
<dbReference type="SUPFAM" id="SSF52266">
    <property type="entry name" value="SGNH hydrolase"/>
    <property type="match status" value="1"/>
</dbReference>
<dbReference type="EMBL" id="CP047591">
    <property type="protein sequence ID" value="QHI72979.1"/>
    <property type="molecule type" value="Genomic_DNA"/>
</dbReference>